<reference evidence="4 5" key="1">
    <citation type="submission" date="2019-11" db="EMBL/GenBank/DDBJ databases">
        <title>Draft Whole-Genome sequence of the marine photosynthetic bacterium Rhodovulum strictum DSM 11289.</title>
        <authorList>
            <person name="Kyndt J.A."/>
            <person name="Meyer T.E."/>
        </authorList>
    </citation>
    <scope>NUCLEOTIDE SEQUENCE [LARGE SCALE GENOMIC DNA]</scope>
    <source>
        <strain evidence="4 5">DSM 11289</strain>
    </source>
</reference>
<name>A0A844BJN6_9RHOB</name>
<feature type="domain" description="NADH:ubiquinone oxidoreductase intermediate-associated protein 30" evidence="3">
    <location>
        <begin position="25"/>
        <end position="159"/>
    </location>
</feature>
<dbReference type="SUPFAM" id="SSF49785">
    <property type="entry name" value="Galactose-binding domain-like"/>
    <property type="match status" value="1"/>
</dbReference>
<keyword evidence="2" id="KW-0732">Signal</keyword>
<keyword evidence="4" id="KW-0830">Ubiquinone</keyword>
<evidence type="ECO:0000256" key="1">
    <source>
        <dbReference type="ARBA" id="ARBA00007884"/>
    </source>
</evidence>
<evidence type="ECO:0000313" key="4">
    <source>
        <dbReference type="EMBL" id="MRH21163.1"/>
    </source>
</evidence>
<feature type="chain" id="PRO_5032432493" evidence="2">
    <location>
        <begin position="18"/>
        <end position="173"/>
    </location>
</feature>
<organism evidence="4 5">
    <name type="scientific">Rhodovulum strictum</name>
    <dbReference type="NCBI Taxonomy" id="58314"/>
    <lineage>
        <taxon>Bacteria</taxon>
        <taxon>Pseudomonadati</taxon>
        <taxon>Pseudomonadota</taxon>
        <taxon>Alphaproteobacteria</taxon>
        <taxon>Rhodobacterales</taxon>
        <taxon>Paracoccaceae</taxon>
        <taxon>Rhodovulum</taxon>
    </lineage>
</organism>
<dbReference type="PANTHER" id="PTHR13194">
    <property type="entry name" value="COMPLEX I INTERMEDIATE-ASSOCIATED PROTEIN 30"/>
    <property type="match status" value="1"/>
</dbReference>
<dbReference type="EMBL" id="WJPO01000012">
    <property type="protein sequence ID" value="MRH21163.1"/>
    <property type="molecule type" value="Genomic_DNA"/>
</dbReference>
<gene>
    <name evidence="4" type="ORF">GH815_09165</name>
</gene>
<comment type="caution">
    <text evidence="4">The sequence shown here is derived from an EMBL/GenBank/DDBJ whole genome shotgun (WGS) entry which is preliminary data.</text>
</comment>
<accession>A0A844BJN6</accession>
<evidence type="ECO:0000259" key="3">
    <source>
        <dbReference type="Pfam" id="PF08547"/>
    </source>
</evidence>
<proteinExistence type="inferred from homology"/>
<evidence type="ECO:0000313" key="5">
    <source>
        <dbReference type="Proteomes" id="UP000466730"/>
    </source>
</evidence>
<dbReference type="InterPro" id="IPR008979">
    <property type="entry name" value="Galactose-bd-like_sf"/>
</dbReference>
<evidence type="ECO:0000256" key="2">
    <source>
        <dbReference type="SAM" id="SignalP"/>
    </source>
</evidence>
<dbReference type="AlphaFoldDB" id="A0A844BJN6"/>
<sequence>MRPWLALALVLAAPAAAEMIEPITPETARAWSFLSDRVMGGVSTGAAAYAEEQGRGFLHLTGMVSTANRGGFVQMRRPVTLPPDAQGIVLHVRGDGQRYFIHLRSAATRPWQFHQAGFDTTPDWREIRIPLSDFQPRGGAAASLHPETVDSLGIAAYGRDQRADIALAGFGVY</sequence>
<comment type="similarity">
    <text evidence="1">Belongs to the CIA30 family.</text>
</comment>
<dbReference type="InterPro" id="IPR013857">
    <property type="entry name" value="NADH-UbQ_OxRdtase-assoc_prot30"/>
</dbReference>
<dbReference type="InterPro" id="IPR039131">
    <property type="entry name" value="NDUFAF1"/>
</dbReference>
<protein>
    <submittedName>
        <fullName evidence="4">NADH ubiquinone oxidoreductase</fullName>
    </submittedName>
</protein>
<feature type="signal peptide" evidence="2">
    <location>
        <begin position="1"/>
        <end position="17"/>
    </location>
</feature>
<dbReference type="PANTHER" id="PTHR13194:SF19">
    <property type="entry name" value="NAD(P)-BINDING ROSSMANN-FOLD SUPERFAMILY PROTEIN"/>
    <property type="match status" value="1"/>
</dbReference>
<keyword evidence="5" id="KW-1185">Reference proteome</keyword>
<dbReference type="Pfam" id="PF08547">
    <property type="entry name" value="CIA30"/>
    <property type="match status" value="1"/>
</dbReference>
<dbReference type="Proteomes" id="UP000466730">
    <property type="component" value="Unassembled WGS sequence"/>
</dbReference>